<feature type="domain" description="IclR-ED" evidence="5">
    <location>
        <begin position="72"/>
        <end position="256"/>
    </location>
</feature>
<dbReference type="InterPro" id="IPR036388">
    <property type="entry name" value="WH-like_DNA-bd_sf"/>
</dbReference>
<dbReference type="GO" id="GO:0045892">
    <property type="term" value="P:negative regulation of DNA-templated transcription"/>
    <property type="evidence" value="ECO:0007669"/>
    <property type="project" value="TreeGrafter"/>
</dbReference>
<dbReference type="InterPro" id="IPR050707">
    <property type="entry name" value="HTH_MetabolicPath_Reg"/>
</dbReference>
<dbReference type="Gene3D" id="1.10.10.10">
    <property type="entry name" value="Winged helix-like DNA-binding domain superfamily/Winged helix DNA-binding domain"/>
    <property type="match status" value="1"/>
</dbReference>
<keyword evidence="1" id="KW-0805">Transcription regulation</keyword>
<evidence type="ECO:0000313" key="6">
    <source>
        <dbReference type="EMBL" id="GAA5052879.1"/>
    </source>
</evidence>
<dbReference type="Gene3D" id="3.30.450.40">
    <property type="match status" value="1"/>
</dbReference>
<dbReference type="RefSeq" id="WP_227778249.1">
    <property type="nucleotide sequence ID" value="NZ_BAABKX010000013.1"/>
</dbReference>
<gene>
    <name evidence="6" type="ORF">GCM10025751_29490</name>
</gene>
<evidence type="ECO:0000259" key="5">
    <source>
        <dbReference type="PROSITE" id="PS51078"/>
    </source>
</evidence>
<evidence type="ECO:0000256" key="2">
    <source>
        <dbReference type="ARBA" id="ARBA00023125"/>
    </source>
</evidence>
<keyword evidence="3" id="KW-0804">Transcription</keyword>
<keyword evidence="2" id="KW-0238">DNA-binding</keyword>
<dbReference type="CDD" id="cd00090">
    <property type="entry name" value="HTH_ARSR"/>
    <property type="match status" value="1"/>
</dbReference>
<dbReference type="InterPro" id="IPR036390">
    <property type="entry name" value="WH_DNA-bd_sf"/>
</dbReference>
<keyword evidence="7" id="KW-1185">Reference proteome</keyword>
<dbReference type="SMART" id="SM00346">
    <property type="entry name" value="HTH_ICLR"/>
    <property type="match status" value="1"/>
</dbReference>
<dbReference type="GeneID" id="68616995"/>
<proteinExistence type="predicted"/>
<dbReference type="EMBL" id="BAABKX010000013">
    <property type="protein sequence ID" value="GAA5052879.1"/>
    <property type="molecule type" value="Genomic_DNA"/>
</dbReference>
<feature type="domain" description="HTH iclR-type" evidence="4">
    <location>
        <begin position="12"/>
        <end position="71"/>
    </location>
</feature>
<dbReference type="Pfam" id="PF01614">
    <property type="entry name" value="IclR_C"/>
    <property type="match status" value="1"/>
</dbReference>
<accession>A0AAV3UJ44</accession>
<evidence type="ECO:0000259" key="4">
    <source>
        <dbReference type="PROSITE" id="PS51077"/>
    </source>
</evidence>
<dbReference type="GO" id="GO:0003677">
    <property type="term" value="F:DNA binding"/>
    <property type="evidence" value="ECO:0007669"/>
    <property type="project" value="UniProtKB-KW"/>
</dbReference>
<sequence>MTPSTKKPENKIKSIDTSFDIIEYLMENDGAGVTELGDNLGRSKSTIHSHLNTLKQRRYVVQVGDIYRVGLRFLNLGGYAAHSNSIYRLTKNEVDELAAETGFAAQLVVEEHGKGIMVHQSRGNKAVQTDSHIGTERYLHCTAFGKAMLAYYPRERVREVLDRHGMSEQTSKTITSMEELSKECEEIRSRNVAFDDNEQIEGVRCVGVPILTNTEEVLGAISVSGSTRHMDDETFRKKVPELIQHTVRVIEINYSNI</sequence>
<dbReference type="PANTHER" id="PTHR30136">
    <property type="entry name" value="HELIX-TURN-HELIX TRANSCRIPTIONAL REGULATOR, ICLR FAMILY"/>
    <property type="match status" value="1"/>
</dbReference>
<evidence type="ECO:0000313" key="7">
    <source>
        <dbReference type="Proteomes" id="UP001501729"/>
    </source>
</evidence>
<dbReference type="InterPro" id="IPR014757">
    <property type="entry name" value="Tscrpt_reg_IclR_C"/>
</dbReference>
<organism evidence="6 7">
    <name type="scientific">Haladaptatus pallidirubidus</name>
    <dbReference type="NCBI Taxonomy" id="1008152"/>
    <lineage>
        <taxon>Archaea</taxon>
        <taxon>Methanobacteriati</taxon>
        <taxon>Methanobacteriota</taxon>
        <taxon>Stenosarchaea group</taxon>
        <taxon>Halobacteria</taxon>
        <taxon>Halobacteriales</taxon>
        <taxon>Haladaptataceae</taxon>
        <taxon>Haladaptatus</taxon>
    </lineage>
</organism>
<dbReference type="PANTHER" id="PTHR30136:SF35">
    <property type="entry name" value="HTH-TYPE TRANSCRIPTIONAL REGULATOR RV1719"/>
    <property type="match status" value="1"/>
</dbReference>
<dbReference type="GO" id="GO:0003700">
    <property type="term" value="F:DNA-binding transcription factor activity"/>
    <property type="evidence" value="ECO:0007669"/>
    <property type="project" value="TreeGrafter"/>
</dbReference>
<dbReference type="Proteomes" id="UP001501729">
    <property type="component" value="Unassembled WGS sequence"/>
</dbReference>
<dbReference type="InterPro" id="IPR005471">
    <property type="entry name" value="Tscrpt_reg_IclR_N"/>
</dbReference>
<reference evidence="6 7" key="1">
    <citation type="journal article" date="2019" name="Int. J. Syst. Evol. Microbiol.">
        <title>The Global Catalogue of Microorganisms (GCM) 10K type strain sequencing project: providing services to taxonomists for standard genome sequencing and annotation.</title>
        <authorList>
            <consortium name="The Broad Institute Genomics Platform"/>
            <consortium name="The Broad Institute Genome Sequencing Center for Infectious Disease"/>
            <person name="Wu L."/>
            <person name="Ma J."/>
        </authorList>
    </citation>
    <scope>NUCLEOTIDE SEQUENCE [LARGE SCALE GENOMIC DNA]</scope>
    <source>
        <strain evidence="6 7">JCM 17504</strain>
    </source>
</reference>
<dbReference type="SUPFAM" id="SSF46785">
    <property type="entry name" value="Winged helix' DNA-binding domain"/>
    <property type="match status" value="1"/>
</dbReference>
<comment type="caution">
    <text evidence="6">The sequence shown here is derived from an EMBL/GenBank/DDBJ whole genome shotgun (WGS) entry which is preliminary data.</text>
</comment>
<dbReference type="Pfam" id="PF09339">
    <property type="entry name" value="HTH_IclR"/>
    <property type="match status" value="1"/>
</dbReference>
<dbReference type="SUPFAM" id="SSF55781">
    <property type="entry name" value="GAF domain-like"/>
    <property type="match status" value="1"/>
</dbReference>
<name>A0AAV3UJ44_9EURY</name>
<evidence type="ECO:0000256" key="1">
    <source>
        <dbReference type="ARBA" id="ARBA00023015"/>
    </source>
</evidence>
<dbReference type="InterPro" id="IPR011991">
    <property type="entry name" value="ArsR-like_HTH"/>
</dbReference>
<dbReference type="AlphaFoldDB" id="A0AAV3UJ44"/>
<protein>
    <submittedName>
        <fullName evidence="6">IclR family transcriptional regulator</fullName>
    </submittedName>
</protein>
<evidence type="ECO:0000256" key="3">
    <source>
        <dbReference type="ARBA" id="ARBA00023163"/>
    </source>
</evidence>
<dbReference type="PROSITE" id="PS51077">
    <property type="entry name" value="HTH_ICLR"/>
    <property type="match status" value="1"/>
</dbReference>
<dbReference type="InterPro" id="IPR029016">
    <property type="entry name" value="GAF-like_dom_sf"/>
</dbReference>
<dbReference type="PROSITE" id="PS51078">
    <property type="entry name" value="ICLR_ED"/>
    <property type="match status" value="1"/>
</dbReference>